<dbReference type="Proteomes" id="UP000653305">
    <property type="component" value="Unassembled WGS sequence"/>
</dbReference>
<dbReference type="InterPro" id="IPR052370">
    <property type="entry name" value="Meta-cleavage_hydrolase"/>
</dbReference>
<dbReference type="SUPFAM" id="SSF53474">
    <property type="entry name" value="alpha/beta-Hydrolases"/>
    <property type="match status" value="1"/>
</dbReference>
<keyword evidence="3" id="KW-1185">Reference proteome</keyword>
<accession>A0A830D0R4</accession>
<dbReference type="OrthoDB" id="6431331at2759"/>
<dbReference type="Gene3D" id="3.40.50.1820">
    <property type="entry name" value="alpha/beta hydrolase"/>
    <property type="match status" value="1"/>
</dbReference>
<evidence type="ECO:0000313" key="2">
    <source>
        <dbReference type="EMBL" id="GFQ04910.1"/>
    </source>
</evidence>
<reference evidence="2" key="1">
    <citation type="submission" date="2020-07" db="EMBL/GenBank/DDBJ databases">
        <title>Ethylene signaling mediates host invasion by parasitic plants.</title>
        <authorList>
            <person name="Yoshida S."/>
        </authorList>
    </citation>
    <scope>NUCLEOTIDE SEQUENCE</scope>
    <source>
        <strain evidence="2">Okayama</strain>
    </source>
</reference>
<evidence type="ECO:0000259" key="1">
    <source>
        <dbReference type="Pfam" id="PF00561"/>
    </source>
</evidence>
<dbReference type="Pfam" id="PF00561">
    <property type="entry name" value="Abhydrolase_1"/>
    <property type="match status" value="1"/>
</dbReference>
<dbReference type="InterPro" id="IPR029058">
    <property type="entry name" value="AB_hydrolase_fold"/>
</dbReference>
<feature type="domain" description="AB hydrolase-1" evidence="1">
    <location>
        <begin position="74"/>
        <end position="307"/>
    </location>
</feature>
<dbReference type="EMBL" id="BMAC01000990">
    <property type="protein sequence ID" value="GFQ04910.1"/>
    <property type="molecule type" value="Genomic_DNA"/>
</dbReference>
<organism evidence="2 3">
    <name type="scientific">Phtheirospermum japonicum</name>
    <dbReference type="NCBI Taxonomy" id="374723"/>
    <lineage>
        <taxon>Eukaryota</taxon>
        <taxon>Viridiplantae</taxon>
        <taxon>Streptophyta</taxon>
        <taxon>Embryophyta</taxon>
        <taxon>Tracheophyta</taxon>
        <taxon>Spermatophyta</taxon>
        <taxon>Magnoliopsida</taxon>
        <taxon>eudicotyledons</taxon>
        <taxon>Gunneridae</taxon>
        <taxon>Pentapetalae</taxon>
        <taxon>asterids</taxon>
        <taxon>lamiids</taxon>
        <taxon>Lamiales</taxon>
        <taxon>Orobanchaceae</taxon>
        <taxon>Orobanchaceae incertae sedis</taxon>
        <taxon>Phtheirospermum</taxon>
    </lineage>
</organism>
<evidence type="ECO:0000313" key="3">
    <source>
        <dbReference type="Proteomes" id="UP000653305"/>
    </source>
</evidence>
<dbReference type="PRINTS" id="PR00111">
    <property type="entry name" value="ABHYDROLASE"/>
</dbReference>
<dbReference type="InterPro" id="IPR000073">
    <property type="entry name" value="AB_hydrolase_1"/>
</dbReference>
<sequence>MRQMTLYNSVLRAERCGQQDFGPWWADIDYGMGSLRTCFLRRSLTAAGLTSQKVDIGGGTTVHLWGPSTATSKPPFVLIHGFGPHGVWQWRSQISFFAREFDVYMPDLVFFGDSFSDSPQRSEIFQATCVVKVLEKLGIHRYSVVGTSYGGFVAYRMAAMWPERVEKVVIASSGVNMRRSDNLELLKRAKMEKTEDLMLPSTAGQLRRLMALTVFRRPYMPDFFLNDFINKLYCENRKEKLELLKGLALGQDDTETISPLSQEVLIVWGEHDQIFLLEKAMELNKLLGEKARLEVIRNTAHVPQLEDARQFNNIVRNFLHDL</sequence>
<protein>
    <submittedName>
        <fullName evidence="2">2-hydroxymuconate semialdehyde hydrolase</fullName>
    </submittedName>
</protein>
<comment type="caution">
    <text evidence="2">The sequence shown here is derived from an EMBL/GenBank/DDBJ whole genome shotgun (WGS) entry which is preliminary data.</text>
</comment>
<gene>
    <name evidence="2" type="ORF">PHJA_002635100</name>
</gene>
<dbReference type="AlphaFoldDB" id="A0A830D0R4"/>
<dbReference type="PANTHER" id="PTHR43139">
    <property type="entry name" value="SI:DKEY-122A22.2"/>
    <property type="match status" value="1"/>
</dbReference>
<dbReference type="GO" id="GO:0016787">
    <property type="term" value="F:hydrolase activity"/>
    <property type="evidence" value="ECO:0007669"/>
    <property type="project" value="UniProtKB-KW"/>
</dbReference>
<proteinExistence type="predicted"/>
<keyword evidence="2" id="KW-0378">Hydrolase</keyword>
<name>A0A830D0R4_9LAMI</name>
<dbReference type="PANTHER" id="PTHR43139:SF52">
    <property type="entry name" value="SI:DKEY-122A22.2"/>
    <property type="match status" value="1"/>
</dbReference>